<evidence type="ECO:0000256" key="1">
    <source>
        <dbReference type="ARBA" id="ARBA00002578"/>
    </source>
</evidence>
<evidence type="ECO:0000256" key="6">
    <source>
        <dbReference type="ARBA" id="ARBA00022989"/>
    </source>
</evidence>
<dbReference type="InterPro" id="IPR002010">
    <property type="entry name" value="T3SS_IM_R"/>
</dbReference>
<feature type="transmembrane region" description="Helical" evidence="10">
    <location>
        <begin position="90"/>
        <end position="112"/>
    </location>
</feature>
<comment type="caution">
    <text evidence="11">The sequence shown here is derived from an EMBL/GenBank/DDBJ whole genome shotgun (WGS) entry which is preliminary data.</text>
</comment>
<evidence type="ECO:0000256" key="9">
    <source>
        <dbReference type="NCBIfam" id="TIGR01400"/>
    </source>
</evidence>
<evidence type="ECO:0000313" key="11">
    <source>
        <dbReference type="EMBL" id="HGE75542.1"/>
    </source>
</evidence>
<gene>
    <name evidence="11" type="primary">fliR</name>
    <name evidence="11" type="ORF">ENX73_05405</name>
</gene>
<keyword evidence="8 10" id="KW-0975">Bacterial flagellum</keyword>
<evidence type="ECO:0000256" key="7">
    <source>
        <dbReference type="ARBA" id="ARBA00023136"/>
    </source>
</evidence>
<evidence type="ECO:0000256" key="5">
    <source>
        <dbReference type="ARBA" id="ARBA00022692"/>
    </source>
</evidence>
<proteinExistence type="inferred from homology"/>
<dbReference type="GO" id="GO:0044780">
    <property type="term" value="P:bacterial-type flagellum assembly"/>
    <property type="evidence" value="ECO:0007669"/>
    <property type="project" value="UniProtKB-UniRule"/>
</dbReference>
<keyword evidence="7 10" id="KW-0472">Membrane</keyword>
<comment type="function">
    <text evidence="1 10">Role in flagellar biosynthesis.</text>
</comment>
<dbReference type="Pfam" id="PF01311">
    <property type="entry name" value="Bac_export_1"/>
    <property type="match status" value="1"/>
</dbReference>
<comment type="similarity">
    <text evidence="2 10">Belongs to the FliR/MopE/SpaR family.</text>
</comment>
<dbReference type="EMBL" id="DTPE01000212">
    <property type="protein sequence ID" value="HGE75542.1"/>
    <property type="molecule type" value="Genomic_DNA"/>
</dbReference>
<keyword evidence="6 10" id="KW-1133">Transmembrane helix</keyword>
<dbReference type="PANTHER" id="PTHR30065:SF1">
    <property type="entry name" value="SURFACE PRESENTATION OF ANTIGENS PROTEIN SPAR"/>
    <property type="match status" value="1"/>
</dbReference>
<dbReference type="GO" id="GO:0005886">
    <property type="term" value="C:plasma membrane"/>
    <property type="evidence" value="ECO:0007669"/>
    <property type="project" value="UniProtKB-SubCell"/>
</dbReference>
<name>A0A7V3VSV9_9BACT</name>
<dbReference type="NCBIfam" id="TIGR01400">
    <property type="entry name" value="fliR"/>
    <property type="match status" value="1"/>
</dbReference>
<keyword evidence="11" id="KW-0966">Cell projection</keyword>
<protein>
    <recommendedName>
        <fullName evidence="3 9">Flagellar biosynthetic protein FliR</fullName>
    </recommendedName>
</protein>
<evidence type="ECO:0000256" key="2">
    <source>
        <dbReference type="ARBA" id="ARBA00009772"/>
    </source>
</evidence>
<evidence type="ECO:0000256" key="8">
    <source>
        <dbReference type="ARBA" id="ARBA00023143"/>
    </source>
</evidence>
<comment type="subcellular location">
    <subcellularLocation>
        <location evidence="10">Cell membrane</location>
        <topology evidence="10">Multi-pass membrane protein</topology>
    </subcellularLocation>
    <subcellularLocation>
        <location evidence="10">Bacterial flagellum basal body</location>
    </subcellularLocation>
</comment>
<accession>A0A7V3VSV9</accession>
<feature type="transmembrane region" description="Helical" evidence="10">
    <location>
        <begin position="233"/>
        <end position="257"/>
    </location>
</feature>
<dbReference type="InterPro" id="IPR006303">
    <property type="entry name" value="FliR"/>
</dbReference>
<evidence type="ECO:0000256" key="3">
    <source>
        <dbReference type="ARBA" id="ARBA00021717"/>
    </source>
</evidence>
<dbReference type="PRINTS" id="PR00953">
    <property type="entry name" value="TYPE3IMRPROT"/>
</dbReference>
<keyword evidence="11" id="KW-0282">Flagellum</keyword>
<keyword evidence="5 10" id="KW-0812">Transmembrane</keyword>
<dbReference type="GO" id="GO:0009425">
    <property type="term" value="C:bacterial-type flagellum basal body"/>
    <property type="evidence" value="ECO:0007669"/>
    <property type="project" value="UniProtKB-SubCell"/>
</dbReference>
<feature type="transmembrane region" description="Helical" evidence="10">
    <location>
        <begin position="148"/>
        <end position="167"/>
    </location>
</feature>
<dbReference type="PANTHER" id="PTHR30065">
    <property type="entry name" value="FLAGELLAR BIOSYNTHETIC PROTEIN FLIR"/>
    <property type="match status" value="1"/>
</dbReference>
<keyword evidence="11" id="KW-0969">Cilium</keyword>
<sequence>MDDPESYRLHTVTLDLLHIVDMSIEFLLETKFLVWVMILSRLSGLFSFAPFLGGTFIPTTVRVLIVVVSSWLMMPYVNTVIYLSTPIGVIVWMIFINFTIGMAIGLLATIFFDAVQLAGQIYGYQIGFSVANVLDPESDQQIPLLGQLMYLMAAYLFVVANGPGILLNALTTSLNMIPVNTLFLGTAFVPTFWTEVGTIFSVGMQIGFPIIAFMIVVTLVLGIMSKVMPQLNIFMVGLPLNILVGLIMFAVLIPVWFTIFGNMIGEISSKISILLSEM</sequence>
<keyword evidence="4 10" id="KW-1003">Cell membrane</keyword>
<reference evidence="11" key="1">
    <citation type="journal article" date="2020" name="mSystems">
        <title>Genome- and Community-Level Interaction Insights into Carbon Utilization and Element Cycling Functions of Hydrothermarchaeota in Hydrothermal Sediment.</title>
        <authorList>
            <person name="Zhou Z."/>
            <person name="Liu Y."/>
            <person name="Xu W."/>
            <person name="Pan J."/>
            <person name="Luo Z.H."/>
            <person name="Li M."/>
        </authorList>
    </citation>
    <scope>NUCLEOTIDE SEQUENCE [LARGE SCALE GENOMIC DNA]</scope>
    <source>
        <strain evidence="11">SpSt-966</strain>
    </source>
</reference>
<feature type="transmembrane region" description="Helical" evidence="10">
    <location>
        <begin position="174"/>
        <end position="193"/>
    </location>
</feature>
<evidence type="ECO:0000256" key="10">
    <source>
        <dbReference type="RuleBase" id="RU362071"/>
    </source>
</evidence>
<evidence type="ECO:0000256" key="4">
    <source>
        <dbReference type="ARBA" id="ARBA00022475"/>
    </source>
</evidence>
<feature type="transmembrane region" description="Helical" evidence="10">
    <location>
        <begin position="199"/>
        <end position="221"/>
    </location>
</feature>
<feature type="transmembrane region" description="Helical" evidence="10">
    <location>
        <begin position="63"/>
        <end position="83"/>
    </location>
</feature>
<organism evidence="11">
    <name type="scientific">Mesoaciditoga lauensis</name>
    <dbReference type="NCBI Taxonomy" id="1495039"/>
    <lineage>
        <taxon>Bacteria</taxon>
        <taxon>Thermotogati</taxon>
        <taxon>Thermotogota</taxon>
        <taxon>Thermotogae</taxon>
        <taxon>Mesoaciditogales</taxon>
        <taxon>Mesoaciditogaceae</taxon>
        <taxon>Mesoaciditoga</taxon>
    </lineage>
</organism>
<dbReference type="AlphaFoldDB" id="A0A7V3VSV9"/>
<dbReference type="GO" id="GO:0006605">
    <property type="term" value="P:protein targeting"/>
    <property type="evidence" value="ECO:0007669"/>
    <property type="project" value="UniProtKB-UniRule"/>
</dbReference>
<feature type="transmembrane region" description="Helical" evidence="10">
    <location>
        <begin position="32"/>
        <end position="57"/>
    </location>
</feature>